<evidence type="ECO:0000313" key="5">
    <source>
        <dbReference type="EMBL" id="PXX80734.1"/>
    </source>
</evidence>
<dbReference type="SUPFAM" id="SSF58104">
    <property type="entry name" value="Methyl-accepting chemotaxis protein (MCP) signaling domain"/>
    <property type="match status" value="1"/>
</dbReference>
<evidence type="ECO:0000256" key="1">
    <source>
        <dbReference type="ARBA" id="ARBA00023224"/>
    </source>
</evidence>
<organism evidence="5 6">
    <name type="scientific">Rivihabitans pingtungensis</name>
    <dbReference type="NCBI Taxonomy" id="1054498"/>
    <lineage>
        <taxon>Bacteria</taxon>
        <taxon>Pseudomonadati</taxon>
        <taxon>Pseudomonadota</taxon>
        <taxon>Betaproteobacteria</taxon>
        <taxon>Neisseriales</taxon>
        <taxon>Aquaspirillaceae</taxon>
        <taxon>Rivihabitans</taxon>
    </lineage>
</organism>
<sequence>MFGRQKIADLQARLNQIESERSQLQRELQSAQTALAEQQQTSHGLQGEVEQNRTLRNPFAEFCQSIVDIRTSFSTLAERMDSCFVSAADAATTLHGTRGMIDVLTDSFTHIAASQQQTRQHMDTLDGKTGEIRQFVQLIKEVADQTNLLALNAAIEAARAGESGRGFAVVADEVRKLAERTAAATREIDVLVEDIGEASGATKQQVSEASEQILHYRDVGGRATASIHRLVDDTQDMAQAIAYGANVSFMEVVKLDHIVFKLEIYKAVMGYHTLQPDSIASHQTCRLGKWYYQGRGSQECADLPAFRQLETPHQQVHDYARHALLALEIGDRKEAEQSLLRMERASVKVMELLTEMESIPCAYTLEGMALGQGAKAAA</sequence>
<accession>A0A318KS88</accession>
<dbReference type="EMBL" id="QJKI01000003">
    <property type="protein sequence ID" value="PXX80734.1"/>
    <property type="molecule type" value="Genomic_DNA"/>
</dbReference>
<name>A0A318KS88_9NEIS</name>
<feature type="coiled-coil region" evidence="3">
    <location>
        <begin position="7"/>
        <end position="41"/>
    </location>
</feature>
<keyword evidence="3" id="KW-0175">Coiled coil</keyword>
<dbReference type="Gene3D" id="1.10.287.950">
    <property type="entry name" value="Methyl-accepting chemotaxis protein"/>
    <property type="match status" value="1"/>
</dbReference>
<comment type="caution">
    <text evidence="5">The sequence shown here is derived from an EMBL/GenBank/DDBJ whole genome shotgun (WGS) entry which is preliminary data.</text>
</comment>
<dbReference type="Proteomes" id="UP000247555">
    <property type="component" value="Unassembled WGS sequence"/>
</dbReference>
<dbReference type="GO" id="GO:0016020">
    <property type="term" value="C:membrane"/>
    <property type="evidence" value="ECO:0007669"/>
    <property type="project" value="InterPro"/>
</dbReference>
<dbReference type="GO" id="GO:0007165">
    <property type="term" value="P:signal transduction"/>
    <property type="evidence" value="ECO:0007669"/>
    <property type="project" value="UniProtKB-KW"/>
</dbReference>
<evidence type="ECO:0000256" key="3">
    <source>
        <dbReference type="SAM" id="Coils"/>
    </source>
</evidence>
<keyword evidence="5" id="KW-0675">Receptor</keyword>
<dbReference type="PANTHER" id="PTHR32089">
    <property type="entry name" value="METHYL-ACCEPTING CHEMOTAXIS PROTEIN MCPB"/>
    <property type="match status" value="1"/>
</dbReference>
<keyword evidence="1 2" id="KW-0807">Transducer</keyword>
<evidence type="ECO:0000313" key="6">
    <source>
        <dbReference type="Proteomes" id="UP000247555"/>
    </source>
</evidence>
<protein>
    <submittedName>
        <fullName evidence="5">Chemoreceptor zinc-binding protein</fullName>
    </submittedName>
</protein>
<evidence type="ECO:0000256" key="2">
    <source>
        <dbReference type="PROSITE-ProRule" id="PRU00284"/>
    </source>
</evidence>
<dbReference type="PANTHER" id="PTHR32089:SF112">
    <property type="entry name" value="LYSOZYME-LIKE PROTEIN-RELATED"/>
    <property type="match status" value="1"/>
</dbReference>
<dbReference type="PROSITE" id="PS50111">
    <property type="entry name" value="CHEMOTAXIS_TRANSDUC_2"/>
    <property type="match status" value="1"/>
</dbReference>
<reference evidence="5 6" key="1">
    <citation type="submission" date="2018-05" db="EMBL/GenBank/DDBJ databases">
        <title>Genomic Encyclopedia of Type Strains, Phase IV (KMG-IV): sequencing the most valuable type-strain genomes for metagenomic binning, comparative biology and taxonomic classification.</title>
        <authorList>
            <person name="Goeker M."/>
        </authorList>
    </citation>
    <scope>NUCLEOTIDE SEQUENCE [LARGE SCALE GENOMIC DNA]</scope>
    <source>
        <strain evidence="5 6">DSM 29661</strain>
    </source>
</reference>
<dbReference type="Gene3D" id="1.20.120.30">
    <property type="entry name" value="Aspartate receptor, ligand-binding domain"/>
    <property type="match status" value="1"/>
</dbReference>
<gene>
    <name evidence="5" type="ORF">DFR34_10375</name>
</gene>
<keyword evidence="6" id="KW-1185">Reference proteome</keyword>
<evidence type="ECO:0000259" key="4">
    <source>
        <dbReference type="PROSITE" id="PS50111"/>
    </source>
</evidence>
<dbReference type="InterPro" id="IPR025991">
    <property type="entry name" value="Chemoreceptor_zinc-bind_dom"/>
</dbReference>
<dbReference type="InterPro" id="IPR004089">
    <property type="entry name" value="MCPsignal_dom"/>
</dbReference>
<proteinExistence type="predicted"/>
<dbReference type="Pfam" id="PF00015">
    <property type="entry name" value="MCPsignal"/>
    <property type="match status" value="1"/>
</dbReference>
<dbReference type="SMART" id="SM00283">
    <property type="entry name" value="MA"/>
    <property type="match status" value="1"/>
</dbReference>
<dbReference type="AlphaFoldDB" id="A0A318KS88"/>
<dbReference type="Pfam" id="PF13682">
    <property type="entry name" value="CZB"/>
    <property type="match status" value="1"/>
</dbReference>
<feature type="domain" description="Methyl-accepting transducer" evidence="4">
    <location>
        <begin position="30"/>
        <end position="248"/>
    </location>
</feature>